<keyword evidence="3" id="KW-1185">Reference proteome</keyword>
<dbReference type="AlphaFoldDB" id="A0A975JFH5"/>
<proteinExistence type="predicted"/>
<evidence type="ECO:0000256" key="1">
    <source>
        <dbReference type="SAM" id="MobiDB-lite"/>
    </source>
</evidence>
<dbReference type="KEGG" id="sual:KDD17_05775"/>
<feature type="compositionally biased region" description="Acidic residues" evidence="1">
    <location>
        <begin position="115"/>
        <end position="128"/>
    </location>
</feature>
<accession>A0A975JFH5</accession>
<dbReference type="Proteomes" id="UP000683291">
    <property type="component" value="Chromosome 1"/>
</dbReference>
<dbReference type="EMBL" id="CP073581">
    <property type="protein sequence ID" value="QUJ77498.1"/>
    <property type="molecule type" value="Genomic_DNA"/>
</dbReference>
<dbReference type="RefSeq" id="WP_212705692.1">
    <property type="nucleotide sequence ID" value="NZ_CP073581.1"/>
</dbReference>
<reference evidence="2" key="1">
    <citation type="submission" date="2021-04" db="EMBL/GenBank/DDBJ databases">
        <title>Complete genome sequence for Sulfitobacter sp. strain JK7-1.</title>
        <authorList>
            <person name="Park S.-J."/>
        </authorList>
    </citation>
    <scope>NUCLEOTIDE SEQUENCE</scope>
    <source>
        <strain evidence="2">JK7-1</strain>
    </source>
</reference>
<organism evidence="2 3">
    <name type="scientific">Sulfitobacter albidus</name>
    <dbReference type="NCBI Taxonomy" id="2829501"/>
    <lineage>
        <taxon>Bacteria</taxon>
        <taxon>Pseudomonadati</taxon>
        <taxon>Pseudomonadota</taxon>
        <taxon>Alphaproteobacteria</taxon>
        <taxon>Rhodobacterales</taxon>
        <taxon>Roseobacteraceae</taxon>
        <taxon>Sulfitobacter</taxon>
    </lineage>
</organism>
<feature type="region of interest" description="Disordered" evidence="1">
    <location>
        <begin position="115"/>
        <end position="150"/>
    </location>
</feature>
<protein>
    <submittedName>
        <fullName evidence="2">Uncharacterized protein</fullName>
    </submittedName>
</protein>
<evidence type="ECO:0000313" key="3">
    <source>
        <dbReference type="Proteomes" id="UP000683291"/>
    </source>
</evidence>
<gene>
    <name evidence="2" type="ORF">KDD17_05775</name>
</gene>
<evidence type="ECO:0000313" key="2">
    <source>
        <dbReference type="EMBL" id="QUJ77498.1"/>
    </source>
</evidence>
<sequence length="150" mass="16224">MYGVVLWSDTADQRAVFWCEDHGDLAIYLPGPSRADGLHAGDLVEFDVRAARPMRCAYNARLVSQDYFHHLPESLLSRGSAGVAVSPRAVQLSLVMADAAATGPEDLDDEAAWEALSDAEEDAAEQSEPDQPCASNVVPFRPTGLPRKRG</sequence>
<name>A0A975JFH5_9RHOB</name>